<proteinExistence type="predicted"/>
<evidence type="ECO:0000313" key="3">
    <source>
        <dbReference type="Proteomes" id="UP000550787"/>
    </source>
</evidence>
<sequence>MIDSHSMAALDTSAILAWTQVLDWLLLLALVPVLALLFRRMRRLFARVAPVGALMTSGGPAPGVRLPSRILRALDGGEVALGGSRADGGSTLLLFVSGACPISRKMLPIAGDFTRREAIDLLCLGDDTDAMQHDLTARFAISPSRFVNDPEIGRMLGVDKLPFAFLLDATGTIVAKGLVNSREHLESLVVAGETGHVSVQSYLDARPHAA</sequence>
<dbReference type="InterPro" id="IPR036249">
    <property type="entry name" value="Thioredoxin-like_sf"/>
</dbReference>
<dbReference type="Proteomes" id="UP000550787">
    <property type="component" value="Unassembled WGS sequence"/>
</dbReference>
<protein>
    <submittedName>
        <fullName evidence="2">Methylamine utilization protein MauD</fullName>
    </submittedName>
</protein>
<dbReference type="Gene3D" id="3.40.30.10">
    <property type="entry name" value="Glutaredoxin"/>
    <property type="match status" value="1"/>
</dbReference>
<reference evidence="2 3" key="1">
    <citation type="submission" date="2020-04" db="EMBL/GenBank/DDBJ databases">
        <title>Description of novel Gluconacetobacter.</title>
        <authorList>
            <person name="Sombolestani A."/>
        </authorList>
    </citation>
    <scope>NUCLEOTIDE SEQUENCE [LARGE SCALE GENOMIC DNA]</scope>
    <source>
        <strain evidence="2 3">LMG 7603</strain>
    </source>
</reference>
<keyword evidence="1" id="KW-0472">Membrane</keyword>
<accession>A0A7W4I648</accession>
<keyword evidence="1" id="KW-0812">Transmembrane</keyword>
<feature type="transmembrane region" description="Helical" evidence="1">
    <location>
        <begin position="15"/>
        <end position="38"/>
    </location>
</feature>
<name>A0A7W4I648_GLUDI</name>
<gene>
    <name evidence="2" type="ORF">HLH33_11690</name>
</gene>
<organism evidence="2 3">
    <name type="scientific">Gluconacetobacter diazotrophicus</name>
    <name type="common">Acetobacter diazotrophicus</name>
    <dbReference type="NCBI Taxonomy" id="33996"/>
    <lineage>
        <taxon>Bacteria</taxon>
        <taxon>Pseudomonadati</taxon>
        <taxon>Pseudomonadota</taxon>
        <taxon>Alphaproteobacteria</taxon>
        <taxon>Acetobacterales</taxon>
        <taxon>Acetobacteraceae</taxon>
        <taxon>Gluconacetobacter</taxon>
    </lineage>
</organism>
<evidence type="ECO:0000313" key="2">
    <source>
        <dbReference type="EMBL" id="MBB2156964.1"/>
    </source>
</evidence>
<dbReference type="EMBL" id="JABEQG010000021">
    <property type="protein sequence ID" value="MBB2156964.1"/>
    <property type="molecule type" value="Genomic_DNA"/>
</dbReference>
<dbReference type="AlphaFoldDB" id="A0A7W4I648"/>
<evidence type="ECO:0000256" key="1">
    <source>
        <dbReference type="SAM" id="Phobius"/>
    </source>
</evidence>
<dbReference type="RefSeq" id="WP_012554255.1">
    <property type="nucleotide sequence ID" value="NZ_JABEQG010000021.1"/>
</dbReference>
<comment type="caution">
    <text evidence="2">The sequence shown here is derived from an EMBL/GenBank/DDBJ whole genome shotgun (WGS) entry which is preliminary data.</text>
</comment>
<dbReference type="SUPFAM" id="SSF52833">
    <property type="entry name" value="Thioredoxin-like"/>
    <property type="match status" value="1"/>
</dbReference>
<keyword evidence="1" id="KW-1133">Transmembrane helix</keyword>